<proteinExistence type="predicted"/>
<feature type="domain" description="Protein kinase" evidence="12">
    <location>
        <begin position="363"/>
        <end position="649"/>
    </location>
</feature>
<dbReference type="PROSITE" id="PS50948">
    <property type="entry name" value="PAN"/>
    <property type="match status" value="1"/>
</dbReference>
<dbReference type="AlphaFoldDB" id="A0A2Z6MPN7"/>
<reference evidence="15" key="1">
    <citation type="journal article" date="2017" name="Front. Plant Sci.">
        <title>Climate Clever Clovers: New Paradigm to Reduce the Environmental Footprint of Ruminants by Breeding Low Methanogenic Forages Utilizing Haplotype Variation.</title>
        <authorList>
            <person name="Kaur P."/>
            <person name="Appels R."/>
            <person name="Bayer P.E."/>
            <person name="Keeble-Gagnere G."/>
            <person name="Wang J."/>
            <person name="Hirakawa H."/>
            <person name="Shirasawa K."/>
            <person name="Vercoe P."/>
            <person name="Stefanova K."/>
            <person name="Durmic Z."/>
            <person name="Nichols P."/>
            <person name="Revell C."/>
            <person name="Isobe S.N."/>
            <person name="Edwards D."/>
            <person name="Erskine W."/>
        </authorList>
    </citation>
    <scope>NUCLEOTIDE SEQUENCE [LARGE SCALE GENOMIC DNA]</scope>
    <source>
        <strain evidence="15">cv. Daliak</strain>
    </source>
</reference>
<comment type="catalytic activity">
    <reaction evidence="10">
        <text>L-threonyl-[protein] + ATP = O-phospho-L-threonyl-[protein] + ADP + H(+)</text>
        <dbReference type="Rhea" id="RHEA:46608"/>
        <dbReference type="Rhea" id="RHEA-COMP:11060"/>
        <dbReference type="Rhea" id="RHEA-COMP:11605"/>
        <dbReference type="ChEBI" id="CHEBI:15378"/>
        <dbReference type="ChEBI" id="CHEBI:30013"/>
        <dbReference type="ChEBI" id="CHEBI:30616"/>
        <dbReference type="ChEBI" id="CHEBI:61977"/>
        <dbReference type="ChEBI" id="CHEBI:456216"/>
        <dbReference type="EC" id="2.7.11.1"/>
    </reaction>
</comment>
<dbReference type="PROSITE" id="PS50011">
    <property type="entry name" value="PROTEIN_KINASE_DOM"/>
    <property type="match status" value="1"/>
</dbReference>
<dbReference type="PANTHER" id="PTHR27002:SF1105">
    <property type="entry name" value="S-LOCUS LECTIN KINASE FAMILY PROTEIN"/>
    <property type="match status" value="1"/>
</dbReference>
<evidence type="ECO:0000313" key="14">
    <source>
        <dbReference type="EMBL" id="GAU18235.1"/>
    </source>
</evidence>
<dbReference type="GO" id="GO:0004674">
    <property type="term" value="F:protein serine/threonine kinase activity"/>
    <property type="evidence" value="ECO:0007669"/>
    <property type="project" value="UniProtKB-KW"/>
</dbReference>
<dbReference type="PANTHER" id="PTHR27002">
    <property type="entry name" value="RECEPTOR-LIKE SERINE/THREONINE-PROTEIN KINASE SD1-8"/>
    <property type="match status" value="1"/>
</dbReference>
<evidence type="ECO:0000256" key="1">
    <source>
        <dbReference type="ARBA" id="ARBA00012513"/>
    </source>
</evidence>
<evidence type="ECO:0000256" key="4">
    <source>
        <dbReference type="ARBA" id="ARBA00022729"/>
    </source>
</evidence>
<evidence type="ECO:0000259" key="13">
    <source>
        <dbReference type="PROSITE" id="PS50948"/>
    </source>
</evidence>
<dbReference type="InterPro" id="IPR000858">
    <property type="entry name" value="S_locus_glycoprot_dom"/>
</dbReference>
<evidence type="ECO:0000256" key="9">
    <source>
        <dbReference type="ARBA" id="ARBA00023180"/>
    </source>
</evidence>
<dbReference type="InterPro" id="IPR003609">
    <property type="entry name" value="Pan_app"/>
</dbReference>
<dbReference type="InterPro" id="IPR008271">
    <property type="entry name" value="Ser/Thr_kinase_AS"/>
</dbReference>
<keyword evidence="5" id="KW-0547">Nucleotide-binding</keyword>
<dbReference type="Pfam" id="PF08276">
    <property type="entry name" value="PAN_2"/>
    <property type="match status" value="1"/>
</dbReference>
<dbReference type="EC" id="2.7.11.1" evidence="1"/>
<dbReference type="PROSITE" id="PS00108">
    <property type="entry name" value="PROTEIN_KINASE_ST"/>
    <property type="match status" value="1"/>
</dbReference>
<dbReference type="InterPro" id="IPR001245">
    <property type="entry name" value="Ser-Thr/Tyr_kinase_cat_dom"/>
</dbReference>
<evidence type="ECO:0000313" key="15">
    <source>
        <dbReference type="Proteomes" id="UP000242715"/>
    </source>
</evidence>
<evidence type="ECO:0000256" key="11">
    <source>
        <dbReference type="ARBA" id="ARBA00048679"/>
    </source>
</evidence>
<dbReference type="InterPro" id="IPR011009">
    <property type="entry name" value="Kinase-like_dom_sf"/>
</dbReference>
<keyword evidence="15" id="KW-1185">Reference proteome</keyword>
<evidence type="ECO:0000259" key="12">
    <source>
        <dbReference type="PROSITE" id="PS50011"/>
    </source>
</evidence>
<dbReference type="SMART" id="SM00473">
    <property type="entry name" value="PAN_AP"/>
    <property type="match status" value="1"/>
</dbReference>
<dbReference type="GO" id="GO:0005524">
    <property type="term" value="F:ATP binding"/>
    <property type="evidence" value="ECO:0007669"/>
    <property type="project" value="UniProtKB-KW"/>
</dbReference>
<protein>
    <recommendedName>
        <fullName evidence="1">non-specific serine/threonine protein kinase</fullName>
        <ecNumber evidence="1">2.7.11.1</ecNumber>
    </recommendedName>
</protein>
<name>A0A2Z6MPN7_TRISU</name>
<gene>
    <name evidence="14" type="ORF">TSUD_175760</name>
</gene>
<evidence type="ECO:0000256" key="2">
    <source>
        <dbReference type="ARBA" id="ARBA00022527"/>
    </source>
</evidence>
<dbReference type="FunFam" id="1.10.510.10:FF:000060">
    <property type="entry name" value="G-type lectin S-receptor-like serine/threonine-protein kinase"/>
    <property type="match status" value="1"/>
</dbReference>
<keyword evidence="8" id="KW-1015">Disulfide bond</keyword>
<dbReference type="Proteomes" id="UP000242715">
    <property type="component" value="Unassembled WGS sequence"/>
</dbReference>
<dbReference type="Gene3D" id="3.30.200.20">
    <property type="entry name" value="Phosphorylase Kinase, domain 1"/>
    <property type="match status" value="1"/>
</dbReference>
<dbReference type="CDD" id="cd01098">
    <property type="entry name" value="PAN_AP_plant"/>
    <property type="match status" value="1"/>
</dbReference>
<evidence type="ECO:0000256" key="8">
    <source>
        <dbReference type="ARBA" id="ARBA00023157"/>
    </source>
</evidence>
<evidence type="ECO:0000256" key="6">
    <source>
        <dbReference type="ARBA" id="ARBA00022777"/>
    </source>
</evidence>
<dbReference type="Pfam" id="PF00954">
    <property type="entry name" value="S_locus_glycop"/>
    <property type="match status" value="1"/>
</dbReference>
<keyword evidence="9" id="KW-0325">Glycoprotein</keyword>
<evidence type="ECO:0000256" key="10">
    <source>
        <dbReference type="ARBA" id="ARBA00047899"/>
    </source>
</evidence>
<dbReference type="Pfam" id="PF07714">
    <property type="entry name" value="PK_Tyr_Ser-Thr"/>
    <property type="match status" value="1"/>
</dbReference>
<organism evidence="14 15">
    <name type="scientific">Trifolium subterraneum</name>
    <name type="common">Subterranean clover</name>
    <dbReference type="NCBI Taxonomy" id="3900"/>
    <lineage>
        <taxon>Eukaryota</taxon>
        <taxon>Viridiplantae</taxon>
        <taxon>Streptophyta</taxon>
        <taxon>Embryophyta</taxon>
        <taxon>Tracheophyta</taxon>
        <taxon>Spermatophyta</taxon>
        <taxon>Magnoliopsida</taxon>
        <taxon>eudicotyledons</taxon>
        <taxon>Gunneridae</taxon>
        <taxon>Pentapetalae</taxon>
        <taxon>rosids</taxon>
        <taxon>fabids</taxon>
        <taxon>Fabales</taxon>
        <taxon>Fabaceae</taxon>
        <taxon>Papilionoideae</taxon>
        <taxon>50 kb inversion clade</taxon>
        <taxon>NPAAA clade</taxon>
        <taxon>Hologalegina</taxon>
        <taxon>IRL clade</taxon>
        <taxon>Trifolieae</taxon>
        <taxon>Trifolium</taxon>
    </lineage>
</organism>
<dbReference type="GO" id="GO:0048544">
    <property type="term" value="P:recognition of pollen"/>
    <property type="evidence" value="ECO:0007669"/>
    <property type="project" value="InterPro"/>
</dbReference>
<comment type="catalytic activity">
    <reaction evidence="11">
        <text>L-seryl-[protein] + ATP = O-phospho-L-seryl-[protein] + ADP + H(+)</text>
        <dbReference type="Rhea" id="RHEA:17989"/>
        <dbReference type="Rhea" id="RHEA-COMP:9863"/>
        <dbReference type="Rhea" id="RHEA-COMP:11604"/>
        <dbReference type="ChEBI" id="CHEBI:15378"/>
        <dbReference type="ChEBI" id="CHEBI:29999"/>
        <dbReference type="ChEBI" id="CHEBI:30616"/>
        <dbReference type="ChEBI" id="CHEBI:83421"/>
        <dbReference type="ChEBI" id="CHEBI:456216"/>
        <dbReference type="EC" id="2.7.11.1"/>
    </reaction>
</comment>
<keyword evidence="2" id="KW-0723">Serine/threonine-protein kinase</keyword>
<dbReference type="EMBL" id="DF973181">
    <property type="protein sequence ID" value="GAU18235.1"/>
    <property type="molecule type" value="Genomic_DNA"/>
</dbReference>
<accession>A0A2Z6MPN7</accession>
<dbReference type="OrthoDB" id="1934880at2759"/>
<dbReference type="Gene3D" id="1.10.510.10">
    <property type="entry name" value="Transferase(Phosphotransferase) domain 1"/>
    <property type="match status" value="1"/>
</dbReference>
<sequence length="681" mass="77460">MKLASWRTPFDPYIGNFTISIERLDIPEVFIRNETRPYWRSGPWNNQIFLGIEDMTTLYLNGFHLEKDSTGGTIDLYFKTDDYGQLIYVLNPQGQFHEMSWNIETEEWNDTWTSHRSDCDVYGFCGPFGICNSKGSSICSCLEGFEPRKNQEWNQQNWTSGCVRKTLLQCEIDKNQNKSTNGNETDGFLKLSNVKVPDFAELSFVDQDACKSQCLMNCSCTAYSYDTDIHCMSWNGNLIDIQQFQTGGADLYIRGHYAELNIASAAIADAGCNVKSCFSINRNYHSCHCCIFDLEKGFKARAELDPTTYSKMVSESHQDPLGYLLSEKAEENTDNVIGELSQAKLQELLLYNFEKLATATNNFHESNKLGQGGFGPVYKGILRDGKEIAVKRLSRSSGQGLKEFMNEVAVISKLQHRNLVKLLGCCIEGDEKMLMYEFMPNKSLDAYVFDPSRNKLLDWEKRFSIIEGIARGILYLHRDSRLKIIHRDLKASNILLDEELNPKISDFGMARIFGVSEDRANTQRVVGTYGYMAPEYAIHGVFSDKSDVFSFGVLLIEIVSGRRNSSFYESENSLTLLGFAWIQWKEDNIIALIEPEIYDESHHKNILRCIHIGLLCVQESAADRPTMAAVVSMLNSEIRDIPPARQPAFLLMQNMMNTVSSEERIELYSNNNLSITDLHGR</sequence>
<keyword evidence="4" id="KW-0732">Signal</keyword>
<dbReference type="FunFam" id="3.30.200.20:FF:000195">
    <property type="entry name" value="G-type lectin S-receptor-like serine/threonine-protein kinase"/>
    <property type="match status" value="1"/>
</dbReference>
<dbReference type="GO" id="GO:0005886">
    <property type="term" value="C:plasma membrane"/>
    <property type="evidence" value="ECO:0007669"/>
    <property type="project" value="TreeGrafter"/>
</dbReference>
<dbReference type="CDD" id="cd14066">
    <property type="entry name" value="STKc_IRAK"/>
    <property type="match status" value="1"/>
</dbReference>
<feature type="domain" description="Apple" evidence="13">
    <location>
        <begin position="170"/>
        <end position="256"/>
    </location>
</feature>
<keyword evidence="6" id="KW-0418">Kinase</keyword>
<dbReference type="InterPro" id="IPR000719">
    <property type="entry name" value="Prot_kinase_dom"/>
</dbReference>
<evidence type="ECO:0000256" key="3">
    <source>
        <dbReference type="ARBA" id="ARBA00022679"/>
    </source>
</evidence>
<evidence type="ECO:0000256" key="7">
    <source>
        <dbReference type="ARBA" id="ARBA00022840"/>
    </source>
</evidence>
<keyword evidence="7" id="KW-0067">ATP-binding</keyword>
<evidence type="ECO:0000256" key="5">
    <source>
        <dbReference type="ARBA" id="ARBA00022741"/>
    </source>
</evidence>
<dbReference type="SUPFAM" id="SSF56112">
    <property type="entry name" value="Protein kinase-like (PK-like)"/>
    <property type="match status" value="1"/>
</dbReference>
<keyword evidence="3" id="KW-0808">Transferase</keyword>
<dbReference type="SMART" id="SM00220">
    <property type="entry name" value="S_TKc"/>
    <property type="match status" value="1"/>
</dbReference>